<dbReference type="KEGG" id="ssl:SS1G_03903"/>
<feature type="region of interest" description="Disordered" evidence="1">
    <location>
        <begin position="1"/>
        <end position="52"/>
    </location>
</feature>
<dbReference type="OMA" id="YHAEEND"/>
<sequence length="179" mass="20610">MYPFTPTHIRKKADKTTIPETPQPIAQHSTQSQLPASRVKPTQDGPNPNLPNTQHLVLTEYRIANWFSDTQFLSMGVLLIQAPYSYTDLVDAIRSRSSNWEDVPLKCRVESIAVRWEIDQMVDDDSYDTLCGPDVAVDRLIFMMRERSWKYRLVVVYHAEENDSDEDSEPNVREASPIL</sequence>
<proteinExistence type="predicted"/>
<evidence type="ECO:0000256" key="1">
    <source>
        <dbReference type="SAM" id="MobiDB-lite"/>
    </source>
</evidence>
<accession>A0A1D9QC30</accession>
<name>A0A1D9QC30_SCLS1</name>
<dbReference type="VEuPathDB" id="FungiDB:sscle_09g072570"/>
<reference evidence="3" key="1">
    <citation type="journal article" date="2017" name="Genome Biol. Evol.">
        <title>The complete genome sequence of the phytopathogenic fungus Sclerotinia sclerotiorum reveals insights into the genome architecture of broad host range pathogens.</title>
        <authorList>
            <person name="Derbyshire M."/>
            <person name="Denton-Giles M."/>
            <person name="Hegedus D."/>
            <person name="Seifbarghy S."/>
            <person name="Rollins J."/>
            <person name="van Kan J."/>
            <person name="Seidl M.F."/>
            <person name="Faino L."/>
            <person name="Mbengue M."/>
            <person name="Navaud O."/>
            <person name="Raffaele S."/>
            <person name="Hammond-Kosack K."/>
            <person name="Heard S."/>
            <person name="Oliver R."/>
        </authorList>
    </citation>
    <scope>NUCLEOTIDE SEQUENCE [LARGE SCALE GENOMIC DNA]</scope>
    <source>
        <strain evidence="3">ATCC 18683 / 1980 / Ss-1</strain>
    </source>
</reference>
<protein>
    <submittedName>
        <fullName evidence="2">Uncharacterized protein</fullName>
    </submittedName>
</protein>
<dbReference type="Proteomes" id="UP000177798">
    <property type="component" value="Chromosome 9"/>
</dbReference>
<organism evidence="2 3">
    <name type="scientific">Sclerotinia sclerotiorum (strain ATCC 18683 / 1980 / Ss-1)</name>
    <name type="common">White mold</name>
    <name type="synonym">Whetzelinia sclerotiorum</name>
    <dbReference type="NCBI Taxonomy" id="665079"/>
    <lineage>
        <taxon>Eukaryota</taxon>
        <taxon>Fungi</taxon>
        <taxon>Dikarya</taxon>
        <taxon>Ascomycota</taxon>
        <taxon>Pezizomycotina</taxon>
        <taxon>Leotiomycetes</taxon>
        <taxon>Helotiales</taxon>
        <taxon>Sclerotiniaceae</taxon>
        <taxon>Sclerotinia</taxon>
    </lineage>
</organism>
<evidence type="ECO:0000313" key="2">
    <source>
        <dbReference type="EMBL" id="APA12487.1"/>
    </source>
</evidence>
<dbReference type="EMBL" id="CP017822">
    <property type="protein sequence ID" value="APA12487.1"/>
    <property type="molecule type" value="Genomic_DNA"/>
</dbReference>
<dbReference type="OrthoDB" id="3541927at2759"/>
<dbReference type="AlphaFoldDB" id="A0A1D9QC30"/>
<dbReference type="RefSeq" id="XP_001595813.1">
    <property type="nucleotide sequence ID" value="XM_001595763.1"/>
</dbReference>
<gene>
    <name evidence="2" type="ORF">sscle_09g072570</name>
</gene>
<feature type="compositionally biased region" description="Polar residues" evidence="1">
    <location>
        <begin position="18"/>
        <end position="35"/>
    </location>
</feature>
<evidence type="ECO:0000313" key="3">
    <source>
        <dbReference type="Proteomes" id="UP000177798"/>
    </source>
</evidence>